<feature type="binding site" evidence="7">
    <location>
        <position position="192"/>
    </location>
    <ligand>
        <name>substrate</name>
    </ligand>
</feature>
<dbReference type="InterPro" id="IPR000905">
    <property type="entry name" value="Gcp-like_dom"/>
</dbReference>
<dbReference type="PRINTS" id="PR00789">
    <property type="entry name" value="OSIALOPTASE"/>
</dbReference>
<keyword evidence="7" id="KW-0963">Cytoplasm</keyword>
<feature type="binding site" evidence="7">
    <location>
        <position position="188"/>
    </location>
    <ligand>
        <name>substrate</name>
    </ligand>
</feature>
<evidence type="ECO:0000256" key="4">
    <source>
        <dbReference type="ARBA" id="ARBA00023004"/>
    </source>
</evidence>
<evidence type="ECO:0000313" key="10">
    <source>
        <dbReference type="Proteomes" id="UP001199469"/>
    </source>
</evidence>
<dbReference type="EC" id="2.3.1.234" evidence="7"/>
<feature type="binding site" evidence="7">
    <location>
        <position position="123"/>
    </location>
    <ligand>
        <name>Fe cation</name>
        <dbReference type="ChEBI" id="CHEBI:24875"/>
    </ligand>
</feature>
<keyword evidence="5 7" id="KW-0012">Acyltransferase</keyword>
<protein>
    <recommendedName>
        <fullName evidence="7">tRNA N6-adenosine threonylcarbamoyltransferase</fullName>
        <ecNumber evidence="7">2.3.1.234</ecNumber>
    </recommendedName>
    <alternativeName>
        <fullName evidence="7">N6-L-threonylcarbamoyladenine synthase</fullName>
        <shortName evidence="7">t(6)A synthase</shortName>
    </alternativeName>
    <alternativeName>
        <fullName evidence="7">t(6)A37 threonylcarbamoyladenosine biosynthesis protein TsaD</fullName>
    </alternativeName>
    <alternativeName>
        <fullName evidence="7">tRNA threonylcarbamoyladenosine biosynthesis protein TsaD</fullName>
    </alternativeName>
</protein>
<dbReference type="Pfam" id="PF00814">
    <property type="entry name" value="TsaD"/>
    <property type="match status" value="1"/>
</dbReference>
<evidence type="ECO:0000256" key="3">
    <source>
        <dbReference type="ARBA" id="ARBA00022723"/>
    </source>
</evidence>
<evidence type="ECO:0000313" key="9">
    <source>
        <dbReference type="EMBL" id="MCD2196935.1"/>
    </source>
</evidence>
<dbReference type="InterPro" id="IPR022450">
    <property type="entry name" value="TsaD"/>
</dbReference>
<evidence type="ECO:0000256" key="7">
    <source>
        <dbReference type="HAMAP-Rule" id="MF_01445"/>
    </source>
</evidence>
<comment type="catalytic activity">
    <reaction evidence="6 7">
        <text>L-threonylcarbamoyladenylate + adenosine(37) in tRNA = N(6)-L-threonylcarbamoyladenosine(37) in tRNA + AMP + H(+)</text>
        <dbReference type="Rhea" id="RHEA:37059"/>
        <dbReference type="Rhea" id="RHEA-COMP:10162"/>
        <dbReference type="Rhea" id="RHEA-COMP:10163"/>
        <dbReference type="ChEBI" id="CHEBI:15378"/>
        <dbReference type="ChEBI" id="CHEBI:73682"/>
        <dbReference type="ChEBI" id="CHEBI:74411"/>
        <dbReference type="ChEBI" id="CHEBI:74418"/>
        <dbReference type="ChEBI" id="CHEBI:456215"/>
        <dbReference type="EC" id="2.3.1.234"/>
    </reaction>
</comment>
<dbReference type="GO" id="GO:0061711">
    <property type="term" value="F:tRNA N(6)-L-threonylcarbamoyladenine synthase activity"/>
    <property type="evidence" value="ECO:0007669"/>
    <property type="project" value="UniProtKB-EC"/>
</dbReference>
<evidence type="ECO:0000256" key="5">
    <source>
        <dbReference type="ARBA" id="ARBA00023315"/>
    </source>
</evidence>
<accession>A0ABS8PF90</accession>
<comment type="caution">
    <text evidence="7">Lacks conserved residue(s) required for the propagation of feature annotation.</text>
</comment>
<comment type="similarity">
    <text evidence="7">Belongs to the KAE1 / TsaD family.</text>
</comment>
<dbReference type="PANTHER" id="PTHR11735:SF6">
    <property type="entry name" value="TRNA N6-ADENOSINE THREONYLCARBAMOYLTRANSFERASE, MITOCHONDRIAL"/>
    <property type="match status" value="1"/>
</dbReference>
<dbReference type="Proteomes" id="UP001199469">
    <property type="component" value="Unassembled WGS sequence"/>
</dbReference>
<keyword evidence="4 7" id="KW-0408">Iron</keyword>
<feature type="binding site" evidence="7">
    <location>
        <position position="304"/>
    </location>
    <ligand>
        <name>Fe cation</name>
        <dbReference type="ChEBI" id="CHEBI:24875"/>
    </ligand>
</feature>
<evidence type="ECO:0000256" key="1">
    <source>
        <dbReference type="ARBA" id="ARBA00022679"/>
    </source>
</evidence>
<comment type="cofactor">
    <cofactor evidence="7">
        <name>Fe(2+)</name>
        <dbReference type="ChEBI" id="CHEBI:29033"/>
    </cofactor>
    <text evidence="7">Binds 1 Fe(2+) ion per subunit.</text>
</comment>
<dbReference type="HAMAP" id="MF_01445">
    <property type="entry name" value="TsaD"/>
    <property type="match status" value="1"/>
</dbReference>
<dbReference type="PANTHER" id="PTHR11735">
    <property type="entry name" value="TRNA N6-ADENOSINE THREONYLCARBAMOYLTRANSFERASE"/>
    <property type="match status" value="1"/>
</dbReference>
<feature type="binding site" evidence="7">
    <location>
        <begin position="142"/>
        <end position="146"/>
    </location>
    <ligand>
        <name>substrate</name>
    </ligand>
</feature>
<dbReference type="Gene3D" id="3.30.420.40">
    <property type="match status" value="2"/>
</dbReference>
<dbReference type="SUPFAM" id="SSF53067">
    <property type="entry name" value="Actin-like ATPase domain"/>
    <property type="match status" value="1"/>
</dbReference>
<reference evidence="9 10" key="1">
    <citation type="submission" date="2021-11" db="EMBL/GenBank/DDBJ databases">
        <title>Draft genome sequence of Actinomycetospora sp. SF1 isolated from the rhizosphere soil.</title>
        <authorList>
            <person name="Duangmal K."/>
            <person name="Chantavorakit T."/>
        </authorList>
    </citation>
    <scope>NUCLEOTIDE SEQUENCE [LARGE SCALE GENOMIC DNA]</scope>
    <source>
        <strain evidence="9 10">TBRC 5722</strain>
    </source>
</reference>
<proteinExistence type="inferred from homology"/>
<evidence type="ECO:0000259" key="8">
    <source>
        <dbReference type="Pfam" id="PF00814"/>
    </source>
</evidence>
<organism evidence="9 10">
    <name type="scientific">Actinomycetospora endophytica</name>
    <dbReference type="NCBI Taxonomy" id="2291215"/>
    <lineage>
        <taxon>Bacteria</taxon>
        <taxon>Bacillati</taxon>
        <taxon>Actinomycetota</taxon>
        <taxon>Actinomycetes</taxon>
        <taxon>Pseudonocardiales</taxon>
        <taxon>Pseudonocardiaceae</taxon>
        <taxon>Actinomycetospora</taxon>
    </lineage>
</organism>
<comment type="caution">
    <text evidence="9">The sequence shown here is derived from an EMBL/GenBank/DDBJ whole genome shotgun (WGS) entry which is preliminary data.</text>
</comment>
<gene>
    <name evidence="7 9" type="primary">tsaD</name>
    <name evidence="9" type="ORF">LQ327_26545</name>
</gene>
<feature type="domain" description="Gcp-like" evidence="8">
    <location>
        <begin position="32"/>
        <end position="310"/>
    </location>
</feature>
<keyword evidence="2 7" id="KW-0819">tRNA processing</keyword>
<dbReference type="RefSeq" id="WP_230738829.1">
    <property type="nucleotide sequence ID" value="NZ_JAJNDB010000007.1"/>
</dbReference>
<evidence type="ECO:0000256" key="6">
    <source>
        <dbReference type="ARBA" id="ARBA00048117"/>
    </source>
</evidence>
<evidence type="ECO:0000256" key="2">
    <source>
        <dbReference type="ARBA" id="ARBA00022694"/>
    </source>
</evidence>
<dbReference type="NCBIfam" id="TIGR03723">
    <property type="entry name" value="T6A_TsaD_YgjD"/>
    <property type="match status" value="1"/>
</dbReference>
<keyword evidence="1 7" id="KW-0808">Transferase</keyword>
<dbReference type="InterPro" id="IPR043129">
    <property type="entry name" value="ATPase_NBD"/>
</dbReference>
<keyword evidence="3 7" id="KW-0479">Metal-binding</keyword>
<keyword evidence="10" id="KW-1185">Reference proteome</keyword>
<dbReference type="InterPro" id="IPR017861">
    <property type="entry name" value="KAE1/TsaD"/>
</dbReference>
<feature type="binding site" evidence="7">
    <location>
        <position position="119"/>
    </location>
    <ligand>
        <name>Fe cation</name>
        <dbReference type="ChEBI" id="CHEBI:24875"/>
    </ligand>
</feature>
<comment type="subcellular location">
    <subcellularLocation>
        <location evidence="7">Cytoplasm</location>
    </subcellularLocation>
</comment>
<sequence>MTTVLPDDGLMLGIETSCDDTGVAVVRPDGQVVAAAVASQVELHDRYGGVYPEMASRAHVDAILPTVRKVLTDADLRPADLTAIGVTRGPGLIGSLVVGTNSAVGLGDGWGLPVHGVNHLRGHLRSADLDERRVEYPAMVLLVSGGHTLLAHLAGPGEVELVGSTRDDSVGEAYDKVARMLGLPYPGGPAIDMLAKAGTADVAFPRPAKDLELDFSFSGLKSAVSRFLAANPDHPHADVAASFVDACLDVLVAKCRRALERYPSRCLVVVGGVAASPQVRAAAQQLCGEAGVSLCLPPLRWSTDNGAMIGLAAWDYLARGLDARPRPDTSLTIADW</sequence>
<feature type="binding site" evidence="7">
    <location>
        <position position="175"/>
    </location>
    <ligand>
        <name>substrate</name>
    </ligand>
</feature>
<name>A0ABS8PF90_9PSEU</name>
<dbReference type="NCBIfam" id="TIGR00329">
    <property type="entry name" value="gcp_kae1"/>
    <property type="match status" value="1"/>
</dbReference>
<comment type="function">
    <text evidence="7">Required for the formation of a threonylcarbamoyl group on adenosine at position 37 (t(6)A37) in tRNAs that read codons beginning with adenine. Is involved in the transfer of the threonylcarbamoyl moiety of threonylcarbamoyl-AMP (TC-AMP) to the N6 group of A37, together with TsaE and TsaB. TsaD likely plays a direct catalytic role in this reaction.</text>
</comment>
<dbReference type="EMBL" id="JAJNDB010000007">
    <property type="protein sequence ID" value="MCD2196935.1"/>
    <property type="molecule type" value="Genomic_DNA"/>
</dbReference>